<dbReference type="InterPro" id="IPR011047">
    <property type="entry name" value="Quinoprotein_ADH-like_sf"/>
</dbReference>
<protein>
    <submittedName>
        <fullName evidence="2">PQQ-binding-like beta-propeller repeat protein</fullName>
    </submittedName>
</protein>
<sequence>MKAGPKLSLAMAVVLLLFAYGPMLYTSEASSENPAVSMAAQMAVRTFPSGSPDVVLCSGDPKRAGDVAAGQALASYLAAPLLLTQSSSDLGRQTIHALSLLAVPDVNPDNDVQPYQPQPGKPKLYLVGNASAFSPSLLQKIKSMGYPVEKVSAENEVGLLKKVADIVAPSLPSGQDVKGFPASWVTYAGNQEHNPVFPVSDSAPNLEKQGVSWNFAEKAAIPFGLEFPDLNELGMRNAPVKMTQSLGNAVGVTAVNGIIYAESDDAHLYALNAKTGKQLWQAGPAVNCLMGNPIVGNGLVYVTAGDTGFSFSQVMKYLNSQGKTELTRGLLYSAIYAYDQNTGRLVWRQDFQGNAMPSPAIVDNTVYEATGDGHLYAFESRTGKMLWKTDLGGFDSMSSANFWRNPQTGQTEIIVGVSDANNVVAVDASTGKILWKQSTSLDIFNTGMGDNTPAVDQNKGLVFQDSVVDHDPKTNTVDLAVYAMDAQTGTVKWYRKLGRGSTPPAYKAGIVMVHNGVVYVGSPTTSSLYALNEETGQLLWTYHFENTGPAGAGRGSAVYAYDVVWVAAGPTVYALNPATGEKLGSYNPGGRFGIVNPVIVGKTMYLDNSYDWVHAIPLNKIYPGLK</sequence>
<accession>A0ABU5ZFX8</accession>
<dbReference type="Gene3D" id="2.40.128.630">
    <property type="match status" value="2"/>
</dbReference>
<gene>
    <name evidence="2" type="ORF">VF724_03685</name>
</gene>
<comment type="caution">
    <text evidence="2">The sequence shown here is derived from an EMBL/GenBank/DDBJ whole genome shotgun (WGS) entry which is preliminary data.</text>
</comment>
<dbReference type="Gene3D" id="2.40.10.480">
    <property type="match status" value="1"/>
</dbReference>
<dbReference type="SUPFAM" id="SSF50998">
    <property type="entry name" value="Quinoprotein alcohol dehydrogenase-like"/>
    <property type="match status" value="2"/>
</dbReference>
<evidence type="ECO:0000259" key="1">
    <source>
        <dbReference type="Pfam" id="PF13360"/>
    </source>
</evidence>
<organism evidence="2 3">
    <name type="scientific">Ferviditalea candida</name>
    <dbReference type="NCBI Taxonomy" id="3108399"/>
    <lineage>
        <taxon>Bacteria</taxon>
        <taxon>Bacillati</taxon>
        <taxon>Bacillota</taxon>
        <taxon>Bacilli</taxon>
        <taxon>Bacillales</taxon>
        <taxon>Paenibacillaceae</taxon>
        <taxon>Ferviditalea</taxon>
    </lineage>
</organism>
<dbReference type="Pfam" id="PF13360">
    <property type="entry name" value="PQQ_2"/>
    <property type="match status" value="3"/>
</dbReference>
<dbReference type="InterPro" id="IPR018391">
    <property type="entry name" value="PQQ_b-propeller_rpt"/>
</dbReference>
<dbReference type="SMART" id="SM00564">
    <property type="entry name" value="PQQ"/>
    <property type="match status" value="7"/>
</dbReference>
<dbReference type="Proteomes" id="UP001310386">
    <property type="component" value="Unassembled WGS sequence"/>
</dbReference>
<keyword evidence="3" id="KW-1185">Reference proteome</keyword>
<evidence type="ECO:0000313" key="2">
    <source>
        <dbReference type="EMBL" id="MEB3100757.1"/>
    </source>
</evidence>
<dbReference type="RefSeq" id="WP_371752875.1">
    <property type="nucleotide sequence ID" value="NZ_JAYJLD010000004.1"/>
</dbReference>
<dbReference type="Gene3D" id="2.130.10.10">
    <property type="entry name" value="YVTN repeat-like/Quinoprotein amine dehydrogenase"/>
    <property type="match status" value="1"/>
</dbReference>
<dbReference type="EMBL" id="JAYJLD010000004">
    <property type="protein sequence ID" value="MEB3100757.1"/>
    <property type="molecule type" value="Genomic_DNA"/>
</dbReference>
<feature type="domain" description="Pyrrolo-quinoline quinone repeat" evidence="1">
    <location>
        <begin position="334"/>
        <end position="390"/>
    </location>
</feature>
<dbReference type="PANTHER" id="PTHR34512">
    <property type="entry name" value="CELL SURFACE PROTEIN"/>
    <property type="match status" value="1"/>
</dbReference>
<proteinExistence type="predicted"/>
<evidence type="ECO:0000313" key="3">
    <source>
        <dbReference type="Proteomes" id="UP001310386"/>
    </source>
</evidence>
<reference evidence="2" key="1">
    <citation type="submission" date="2023-12" db="EMBL/GenBank/DDBJ databases">
        <title>Fervidustalea candida gen. nov., sp. nov., a novel member of the family Paenibacillaceae isolated from a geothermal area.</title>
        <authorList>
            <person name="Li W.-J."/>
            <person name="Jiao J.-Y."/>
            <person name="Chen Y."/>
        </authorList>
    </citation>
    <scope>NUCLEOTIDE SEQUENCE</scope>
    <source>
        <strain evidence="2">SYSU GA230002</strain>
    </source>
</reference>
<feature type="domain" description="Pyrrolo-quinoline quinone repeat" evidence="1">
    <location>
        <begin position="250"/>
        <end position="309"/>
    </location>
</feature>
<name>A0ABU5ZFX8_9BACL</name>
<dbReference type="PANTHER" id="PTHR34512:SF30">
    <property type="entry name" value="OUTER MEMBRANE PROTEIN ASSEMBLY FACTOR BAMB"/>
    <property type="match status" value="1"/>
</dbReference>
<feature type="domain" description="Pyrrolo-quinoline quinone repeat" evidence="1">
    <location>
        <begin position="412"/>
        <end position="542"/>
    </location>
</feature>
<dbReference type="InterPro" id="IPR002372">
    <property type="entry name" value="PQQ_rpt_dom"/>
</dbReference>
<dbReference type="InterPro" id="IPR015943">
    <property type="entry name" value="WD40/YVTN_repeat-like_dom_sf"/>
</dbReference>